<dbReference type="Gene3D" id="3.30.565.10">
    <property type="entry name" value="Histidine kinase-like ATPase, C-terminal domain"/>
    <property type="match status" value="1"/>
</dbReference>
<dbReference type="InterPro" id="IPR000014">
    <property type="entry name" value="PAS"/>
</dbReference>
<dbReference type="Pfam" id="PF00072">
    <property type="entry name" value="Response_reg"/>
    <property type="match status" value="1"/>
</dbReference>
<dbReference type="PROSITE" id="PS50113">
    <property type="entry name" value="PAC"/>
    <property type="match status" value="3"/>
</dbReference>
<dbReference type="CDD" id="cd00082">
    <property type="entry name" value="HisKA"/>
    <property type="match status" value="1"/>
</dbReference>
<keyword evidence="7" id="KW-0175">Coiled coil</keyword>
<dbReference type="InterPro" id="IPR000700">
    <property type="entry name" value="PAS-assoc_C"/>
</dbReference>
<dbReference type="InterPro" id="IPR036890">
    <property type="entry name" value="HATPase_C_sf"/>
</dbReference>
<dbReference type="CDD" id="cd00130">
    <property type="entry name" value="PAS"/>
    <property type="match status" value="5"/>
</dbReference>
<evidence type="ECO:0000259" key="8">
    <source>
        <dbReference type="PROSITE" id="PS50109"/>
    </source>
</evidence>
<evidence type="ECO:0000256" key="1">
    <source>
        <dbReference type="ARBA" id="ARBA00000085"/>
    </source>
</evidence>
<gene>
    <name evidence="12" type="ORF">Rumeso_02857</name>
</gene>
<dbReference type="EC" id="2.7.13.3" evidence="2"/>
<dbReference type="GO" id="GO:0000155">
    <property type="term" value="F:phosphorelay sensor kinase activity"/>
    <property type="evidence" value="ECO:0007669"/>
    <property type="project" value="InterPro"/>
</dbReference>
<comment type="catalytic activity">
    <reaction evidence="1">
        <text>ATP + protein L-histidine = ADP + protein N-phospho-L-histidine.</text>
        <dbReference type="EC" id="2.7.13.3"/>
    </reaction>
</comment>
<organism evidence="12 13">
    <name type="scientific">Rubellimicrobium mesophilum DSM 19309</name>
    <dbReference type="NCBI Taxonomy" id="442562"/>
    <lineage>
        <taxon>Bacteria</taxon>
        <taxon>Pseudomonadati</taxon>
        <taxon>Pseudomonadota</taxon>
        <taxon>Alphaproteobacteria</taxon>
        <taxon>Rhodobacterales</taxon>
        <taxon>Roseobacteraceae</taxon>
        <taxon>Rubellimicrobium</taxon>
    </lineage>
</organism>
<dbReference type="InterPro" id="IPR035965">
    <property type="entry name" value="PAS-like_dom_sf"/>
</dbReference>
<evidence type="ECO:0000256" key="7">
    <source>
        <dbReference type="SAM" id="Coils"/>
    </source>
</evidence>
<dbReference type="SMART" id="SM00091">
    <property type="entry name" value="PAS"/>
    <property type="match status" value="5"/>
</dbReference>
<keyword evidence="3 6" id="KW-0597">Phosphoprotein</keyword>
<evidence type="ECO:0000259" key="11">
    <source>
        <dbReference type="PROSITE" id="PS50113"/>
    </source>
</evidence>
<evidence type="ECO:0000313" key="13">
    <source>
        <dbReference type="Proteomes" id="UP000019666"/>
    </source>
</evidence>
<feature type="domain" description="PAS" evidence="10">
    <location>
        <begin position="275"/>
        <end position="346"/>
    </location>
</feature>
<dbReference type="SMART" id="SM00387">
    <property type="entry name" value="HATPase_c"/>
    <property type="match status" value="1"/>
</dbReference>
<keyword evidence="13" id="KW-1185">Reference proteome</keyword>
<proteinExistence type="predicted"/>
<dbReference type="STRING" id="442562.Rumeso_02857"/>
<dbReference type="PANTHER" id="PTHR43304">
    <property type="entry name" value="PHYTOCHROME-LIKE PROTEIN CPH1"/>
    <property type="match status" value="1"/>
</dbReference>
<evidence type="ECO:0000259" key="9">
    <source>
        <dbReference type="PROSITE" id="PS50110"/>
    </source>
</evidence>
<evidence type="ECO:0000256" key="5">
    <source>
        <dbReference type="ARBA" id="ARBA00022777"/>
    </source>
</evidence>
<dbReference type="Pfam" id="PF08447">
    <property type="entry name" value="PAS_3"/>
    <property type="match status" value="4"/>
</dbReference>
<dbReference type="InterPro" id="IPR001789">
    <property type="entry name" value="Sig_transdc_resp-reg_receiver"/>
</dbReference>
<feature type="domain" description="PAS" evidence="10">
    <location>
        <begin position="143"/>
        <end position="214"/>
    </location>
</feature>
<dbReference type="PROSITE" id="PS50110">
    <property type="entry name" value="RESPONSE_REGULATORY"/>
    <property type="match status" value="1"/>
</dbReference>
<dbReference type="PANTHER" id="PTHR43304:SF1">
    <property type="entry name" value="PAC DOMAIN-CONTAINING PROTEIN"/>
    <property type="match status" value="1"/>
</dbReference>
<dbReference type="PROSITE" id="PS50109">
    <property type="entry name" value="HIS_KIN"/>
    <property type="match status" value="1"/>
</dbReference>
<dbReference type="Proteomes" id="UP000019666">
    <property type="component" value="Unassembled WGS sequence"/>
</dbReference>
<dbReference type="InterPro" id="IPR052162">
    <property type="entry name" value="Sensor_kinase/Photoreceptor"/>
</dbReference>
<dbReference type="Gene3D" id="3.30.450.20">
    <property type="entry name" value="PAS domain"/>
    <property type="match status" value="5"/>
</dbReference>
<dbReference type="InterPro" id="IPR011006">
    <property type="entry name" value="CheY-like_superfamily"/>
</dbReference>
<dbReference type="Gene3D" id="1.10.287.130">
    <property type="match status" value="1"/>
</dbReference>
<feature type="domain" description="PAS" evidence="10">
    <location>
        <begin position="564"/>
        <end position="613"/>
    </location>
</feature>
<dbReference type="Gene3D" id="3.40.50.2300">
    <property type="match status" value="1"/>
</dbReference>
<dbReference type="Pfam" id="PF13426">
    <property type="entry name" value="PAS_9"/>
    <property type="match status" value="1"/>
</dbReference>
<dbReference type="EMBL" id="AOSK01000074">
    <property type="protein sequence ID" value="EYD75581.1"/>
    <property type="molecule type" value="Genomic_DNA"/>
</dbReference>
<dbReference type="PROSITE" id="PS50112">
    <property type="entry name" value="PAS"/>
    <property type="match status" value="4"/>
</dbReference>
<feature type="modified residue" description="4-aspartylphosphate" evidence="6">
    <location>
        <position position="964"/>
    </location>
</feature>
<dbReference type="Pfam" id="PF02518">
    <property type="entry name" value="HATPase_c"/>
    <property type="match status" value="1"/>
</dbReference>
<protein>
    <recommendedName>
        <fullName evidence="2">histidine kinase</fullName>
        <ecNumber evidence="2">2.7.13.3</ecNumber>
    </recommendedName>
</protein>
<dbReference type="RefSeq" id="WP_051521580.1">
    <property type="nucleotide sequence ID" value="NZ_KK088620.1"/>
</dbReference>
<evidence type="ECO:0000256" key="2">
    <source>
        <dbReference type="ARBA" id="ARBA00012438"/>
    </source>
</evidence>
<feature type="domain" description="Histidine kinase" evidence="8">
    <location>
        <begin position="675"/>
        <end position="893"/>
    </location>
</feature>
<feature type="domain" description="PAC" evidence="11">
    <location>
        <begin position="350"/>
        <end position="402"/>
    </location>
</feature>
<dbReference type="PATRIC" id="fig|442562.3.peg.2810"/>
<sequence length="1040" mass="114920">MSQPPVALPTLGDLANPGSLTRVLLDRMTEGVSLSREDGTIVYTNPAEDAMFGYGPGELRGQHVAVQNAYPPAENERIVAEVIAELGRSGAWQGEWCNRRKDGAGFTTRARISAVEIEGDRFWLCVQEDITRESAANLEIQEERARLKLATDAGQIGIWDWDVQAQRMTYSAQARAIYGFAEDQDVTSELIFERIHPEDRARVRELSRAAMNPETRARESYEYRLLLPDGTIRWLQAGGEPIFGAGPGGSMAVRYLGTIQDITARRRLEDAERETALRLRLAIEAGRMVVWDLDVAQDRVAHSPELNRLLGFPEDEPLDLDAVRARYAPGEQERVQAETRAALARGASSFENGFRYRHPDGSQRWLRLRCDVVFDAERRPLRAIGVLTDETERRRFDDDLRASEARLQLASAAAKAGVWEWNLATDRTVWSREEYLLFGIDLATPIPDLVERWKALIHPDDLAAVIDQTEFVRREGGTHDLDYRVVLGSRGTRWIRSHQTAVRDAEGTITRLVGIEIDVTEEYRRAEALRSRAEALESEVEERRRELDRFFALSSDLFAVGGFDGFLRSINPAWSRLLGLPDEEILARPFIEFVHPGDHGTLAEAVGRLREGALVQKYLNRMVASDGRVVWLSWAGVAEGDLFYVVGRDITQEIEREEILRQSQKMEALGQLTGGIAHDFNNLLQAVQGSLALIRKRPDDPERVRLLAEQGIEATRRGGNLTAQLLAFARSQQLAIRPVPIARALERMRDLLQRSLGPLAVVSVEVEDPTLSALVDPTQLEMAILNLAINARDAMPDGGAVTFRAAAEHKEDDPELPPGDYVLVCVTDTGVGMSPEVARRAFEPFFTTKGQGKGTGLGLSQVYAMARQSGGTVRLDSRVGEGTTVCVILRRAERAAADEPTAGPATGEPRGAPEATILVIDDDDAVRRSIVATVEALGHRVLEASNGRDGLAALEQEPDLLLVDFAMPGMNGAEVAEAVHRSRPELPIIFVTGYADTTAIVNAAGGASLVLRKPFEIEELEASLNNQLRARPRASKVGRA</sequence>
<dbReference type="SMART" id="SM00086">
    <property type="entry name" value="PAC"/>
    <property type="match status" value="5"/>
</dbReference>
<dbReference type="SUPFAM" id="SSF55785">
    <property type="entry name" value="PYP-like sensor domain (PAS domain)"/>
    <property type="match status" value="5"/>
</dbReference>
<name>A0A017HML0_9RHOB</name>
<dbReference type="InterPro" id="IPR003594">
    <property type="entry name" value="HATPase_dom"/>
</dbReference>
<dbReference type="InterPro" id="IPR004358">
    <property type="entry name" value="Sig_transdc_His_kin-like_C"/>
</dbReference>
<dbReference type="InterPro" id="IPR001610">
    <property type="entry name" value="PAC"/>
</dbReference>
<dbReference type="InterPro" id="IPR013655">
    <property type="entry name" value="PAS_fold_3"/>
</dbReference>
<dbReference type="SMART" id="SM00388">
    <property type="entry name" value="HisKA"/>
    <property type="match status" value="1"/>
</dbReference>
<evidence type="ECO:0000313" key="12">
    <source>
        <dbReference type="EMBL" id="EYD75581.1"/>
    </source>
</evidence>
<feature type="domain" description="PAS" evidence="10">
    <location>
        <begin position="24"/>
        <end position="78"/>
    </location>
</feature>
<dbReference type="HOGENOM" id="CLU_000445_114_51_5"/>
<dbReference type="Pfam" id="PF00512">
    <property type="entry name" value="HisKA"/>
    <property type="match status" value="1"/>
</dbReference>
<dbReference type="PRINTS" id="PR00344">
    <property type="entry name" value="BCTRLSENSOR"/>
</dbReference>
<dbReference type="AlphaFoldDB" id="A0A017HML0"/>
<evidence type="ECO:0000256" key="4">
    <source>
        <dbReference type="ARBA" id="ARBA00022679"/>
    </source>
</evidence>
<dbReference type="InterPro" id="IPR005467">
    <property type="entry name" value="His_kinase_dom"/>
</dbReference>
<feature type="coiled-coil region" evidence="7">
    <location>
        <begin position="519"/>
        <end position="553"/>
    </location>
</feature>
<dbReference type="InterPro" id="IPR003661">
    <property type="entry name" value="HisK_dim/P_dom"/>
</dbReference>
<keyword evidence="5" id="KW-0418">Kinase</keyword>
<dbReference type="InterPro" id="IPR036097">
    <property type="entry name" value="HisK_dim/P_sf"/>
</dbReference>
<dbReference type="Gene3D" id="2.10.70.100">
    <property type="match status" value="1"/>
</dbReference>
<dbReference type="NCBIfam" id="TIGR00229">
    <property type="entry name" value="sensory_box"/>
    <property type="match status" value="4"/>
</dbReference>
<evidence type="ECO:0000256" key="6">
    <source>
        <dbReference type="PROSITE-ProRule" id="PRU00169"/>
    </source>
</evidence>
<accession>A0A017HML0</accession>
<feature type="domain" description="Response regulatory" evidence="9">
    <location>
        <begin position="916"/>
        <end position="1028"/>
    </location>
</feature>
<dbReference type="OrthoDB" id="9796100at2"/>
<evidence type="ECO:0000256" key="3">
    <source>
        <dbReference type="ARBA" id="ARBA00022553"/>
    </source>
</evidence>
<comment type="caution">
    <text evidence="12">The sequence shown here is derived from an EMBL/GenBank/DDBJ whole genome shotgun (WGS) entry which is preliminary data.</text>
</comment>
<feature type="domain" description="PAC" evidence="11">
    <location>
        <begin position="479"/>
        <end position="531"/>
    </location>
</feature>
<dbReference type="SMART" id="SM00448">
    <property type="entry name" value="REC"/>
    <property type="match status" value="1"/>
</dbReference>
<reference evidence="12 13" key="1">
    <citation type="submission" date="2013-02" db="EMBL/GenBank/DDBJ databases">
        <authorList>
            <person name="Fiebig A."/>
            <person name="Goeker M."/>
            <person name="Klenk H.-P.P."/>
        </authorList>
    </citation>
    <scope>NUCLEOTIDE SEQUENCE [LARGE SCALE GENOMIC DNA]</scope>
    <source>
        <strain evidence="12 13">DSM 19309</strain>
    </source>
</reference>
<dbReference type="SUPFAM" id="SSF47384">
    <property type="entry name" value="Homodimeric domain of signal transducing histidine kinase"/>
    <property type="match status" value="1"/>
</dbReference>
<dbReference type="SUPFAM" id="SSF52172">
    <property type="entry name" value="CheY-like"/>
    <property type="match status" value="1"/>
</dbReference>
<feature type="domain" description="PAC" evidence="11">
    <location>
        <begin position="219"/>
        <end position="274"/>
    </location>
</feature>
<keyword evidence="4" id="KW-0808">Transferase</keyword>
<evidence type="ECO:0000259" key="10">
    <source>
        <dbReference type="PROSITE" id="PS50112"/>
    </source>
</evidence>
<dbReference type="SUPFAM" id="SSF55874">
    <property type="entry name" value="ATPase domain of HSP90 chaperone/DNA topoisomerase II/histidine kinase"/>
    <property type="match status" value="1"/>
</dbReference>